<dbReference type="SUPFAM" id="SSF56281">
    <property type="entry name" value="Metallo-hydrolase/oxidoreductase"/>
    <property type="match status" value="1"/>
</dbReference>
<evidence type="ECO:0000256" key="1">
    <source>
        <dbReference type="ARBA" id="ARBA00022723"/>
    </source>
</evidence>
<dbReference type="Pfam" id="PF00753">
    <property type="entry name" value="Lactamase_B"/>
    <property type="match status" value="1"/>
</dbReference>
<sequence length="293" mass="32378">MTIHIEPFFDSRTSTWSYVVHTNDAPQAVVIDPVLDFDSKSGRVWTESVERLSGYLQSKGLRLEWVLETHAHADHLSAAHWLRERFGARVGIGAEICRVQKVFAGIFNLGPGFATDGRPFDALFHDGQVLEAGPLRIEVLHVPGHTPADVAYRVEDAVFVGDTLFMPDVGTARADFPGGDAHMLYRSIRRLLSLPGETRLFLCHDYPPGERAPCGVTTVAAQRAHNIHVRDGIGEDEFVAMRSARDATLEMPALLLPSIQVNIRAGELPEREPNGRRYLKLPLNAFGAPGWDG</sequence>
<accession>A0ABY6MW90</accession>
<proteinExistence type="predicted"/>
<dbReference type="RefSeq" id="WP_264894197.1">
    <property type="nucleotide sequence ID" value="NZ_CP110257.1"/>
</dbReference>
<organism evidence="3 4">
    <name type="scientific">Caldimonas aquatica</name>
    <dbReference type="NCBI Taxonomy" id="376175"/>
    <lineage>
        <taxon>Bacteria</taxon>
        <taxon>Pseudomonadati</taxon>
        <taxon>Pseudomonadota</taxon>
        <taxon>Betaproteobacteria</taxon>
        <taxon>Burkholderiales</taxon>
        <taxon>Sphaerotilaceae</taxon>
        <taxon>Caldimonas</taxon>
    </lineage>
</organism>
<protein>
    <submittedName>
        <fullName evidence="3">MBL fold metallo-hydrolase</fullName>
    </submittedName>
</protein>
<evidence type="ECO:0000313" key="4">
    <source>
        <dbReference type="Proteomes" id="UP001163266"/>
    </source>
</evidence>
<dbReference type="SMART" id="SM00849">
    <property type="entry name" value="Lactamase_B"/>
    <property type="match status" value="1"/>
</dbReference>
<dbReference type="InterPro" id="IPR051682">
    <property type="entry name" value="Mito_Persulfide_Diox"/>
</dbReference>
<feature type="domain" description="Metallo-beta-lactamase" evidence="2">
    <location>
        <begin position="14"/>
        <end position="204"/>
    </location>
</feature>
<keyword evidence="4" id="KW-1185">Reference proteome</keyword>
<dbReference type="Proteomes" id="UP001163266">
    <property type="component" value="Chromosome"/>
</dbReference>
<name>A0ABY6MW90_9BURK</name>
<dbReference type="Gene3D" id="3.60.15.10">
    <property type="entry name" value="Ribonuclease Z/Hydroxyacylglutathione hydrolase-like"/>
    <property type="match status" value="1"/>
</dbReference>
<evidence type="ECO:0000259" key="2">
    <source>
        <dbReference type="SMART" id="SM00849"/>
    </source>
</evidence>
<dbReference type="InterPro" id="IPR036866">
    <property type="entry name" value="RibonucZ/Hydroxyglut_hydro"/>
</dbReference>
<dbReference type="InterPro" id="IPR001279">
    <property type="entry name" value="Metallo-B-lactamas"/>
</dbReference>
<dbReference type="PANTHER" id="PTHR43084">
    <property type="entry name" value="PERSULFIDE DIOXYGENASE ETHE1"/>
    <property type="match status" value="1"/>
</dbReference>
<keyword evidence="1" id="KW-0479">Metal-binding</keyword>
<dbReference type="EMBL" id="CP110257">
    <property type="protein sequence ID" value="UZD56272.1"/>
    <property type="molecule type" value="Genomic_DNA"/>
</dbReference>
<dbReference type="PANTHER" id="PTHR43084:SF1">
    <property type="entry name" value="PERSULFIDE DIOXYGENASE ETHE1, MITOCHONDRIAL"/>
    <property type="match status" value="1"/>
</dbReference>
<dbReference type="CDD" id="cd07724">
    <property type="entry name" value="POD-like_MBL-fold"/>
    <property type="match status" value="1"/>
</dbReference>
<dbReference type="InterPro" id="IPR044528">
    <property type="entry name" value="POD-like_MBL-fold"/>
</dbReference>
<gene>
    <name evidence="3" type="ORF">OMP39_06810</name>
</gene>
<reference evidence="3" key="1">
    <citation type="submission" date="2022-10" db="EMBL/GenBank/DDBJ databases">
        <title>Complete genome sequence of Schlegelella aquatica LMG 23380.</title>
        <authorList>
            <person name="Musilova J."/>
            <person name="Kourilova X."/>
            <person name="Bezdicek M."/>
            <person name="Hermankova K."/>
            <person name="Obruca S."/>
            <person name="Sedlar K."/>
        </authorList>
    </citation>
    <scope>NUCLEOTIDE SEQUENCE</scope>
    <source>
        <strain evidence="3">LMG 23380</strain>
    </source>
</reference>
<evidence type="ECO:0000313" key="3">
    <source>
        <dbReference type="EMBL" id="UZD56272.1"/>
    </source>
</evidence>